<reference evidence="1" key="1">
    <citation type="submission" date="2022-05" db="EMBL/GenBank/DDBJ databases">
        <title>The Musa troglodytarum L. genome provides insights into the mechanism of non-climacteric behaviour and enrichment of carotenoids.</title>
        <authorList>
            <person name="Wang J."/>
        </authorList>
    </citation>
    <scope>NUCLEOTIDE SEQUENCE</scope>
    <source>
        <tissue evidence="1">Leaf</tissue>
    </source>
</reference>
<sequence length="80" mass="8834">MVSDQLLGWQQIWVPCLARTRLSLRTENIDLEQPSIAGSYPNSSKLRVASESAQKTLKSSLGSALALFESSPLFKPLQFP</sequence>
<keyword evidence="2" id="KW-1185">Reference proteome</keyword>
<evidence type="ECO:0000313" key="2">
    <source>
        <dbReference type="Proteomes" id="UP001055439"/>
    </source>
</evidence>
<evidence type="ECO:0000313" key="1">
    <source>
        <dbReference type="EMBL" id="URE13507.1"/>
    </source>
</evidence>
<proteinExistence type="predicted"/>
<dbReference type="Proteomes" id="UP001055439">
    <property type="component" value="Chromosome 6"/>
</dbReference>
<dbReference type="EMBL" id="CP097508">
    <property type="protein sequence ID" value="URE13507.1"/>
    <property type="molecule type" value="Genomic_DNA"/>
</dbReference>
<organism evidence="1 2">
    <name type="scientific">Musa troglodytarum</name>
    <name type="common">fe'i banana</name>
    <dbReference type="NCBI Taxonomy" id="320322"/>
    <lineage>
        <taxon>Eukaryota</taxon>
        <taxon>Viridiplantae</taxon>
        <taxon>Streptophyta</taxon>
        <taxon>Embryophyta</taxon>
        <taxon>Tracheophyta</taxon>
        <taxon>Spermatophyta</taxon>
        <taxon>Magnoliopsida</taxon>
        <taxon>Liliopsida</taxon>
        <taxon>Zingiberales</taxon>
        <taxon>Musaceae</taxon>
        <taxon>Musa</taxon>
    </lineage>
</organism>
<name>A0A9E7KD65_9LILI</name>
<accession>A0A9E7KD65</accession>
<dbReference type="AlphaFoldDB" id="A0A9E7KD65"/>
<gene>
    <name evidence="1" type="ORF">MUK42_35225</name>
</gene>
<protein>
    <submittedName>
        <fullName evidence="1">Uncharacterized protein</fullName>
    </submittedName>
</protein>